<reference evidence="2 3" key="1">
    <citation type="submission" date="2023-09" db="EMBL/GenBank/DDBJ databases">
        <title>Nesidiocoris tenuis whole genome shotgun sequence.</title>
        <authorList>
            <person name="Shibata T."/>
            <person name="Shimoda M."/>
            <person name="Kobayashi T."/>
            <person name="Uehara T."/>
        </authorList>
    </citation>
    <scope>NUCLEOTIDE SEQUENCE [LARGE SCALE GENOMIC DNA]</scope>
    <source>
        <strain evidence="2 3">Japan</strain>
    </source>
</reference>
<dbReference type="EMBL" id="AP028913">
    <property type="protein sequence ID" value="BES94176.1"/>
    <property type="molecule type" value="Genomic_DNA"/>
</dbReference>
<evidence type="ECO:0000256" key="1">
    <source>
        <dbReference type="SAM" id="MobiDB-lite"/>
    </source>
</evidence>
<protein>
    <submittedName>
        <fullName evidence="2">Uncharacterized protein</fullName>
    </submittedName>
</protein>
<name>A0ABN7APN0_9HEMI</name>
<feature type="compositionally biased region" description="Low complexity" evidence="1">
    <location>
        <begin position="33"/>
        <end position="51"/>
    </location>
</feature>
<feature type="region of interest" description="Disordered" evidence="1">
    <location>
        <begin position="31"/>
        <end position="62"/>
    </location>
</feature>
<organism evidence="2 3">
    <name type="scientific">Nesidiocoris tenuis</name>
    <dbReference type="NCBI Taxonomy" id="355587"/>
    <lineage>
        <taxon>Eukaryota</taxon>
        <taxon>Metazoa</taxon>
        <taxon>Ecdysozoa</taxon>
        <taxon>Arthropoda</taxon>
        <taxon>Hexapoda</taxon>
        <taxon>Insecta</taxon>
        <taxon>Pterygota</taxon>
        <taxon>Neoptera</taxon>
        <taxon>Paraneoptera</taxon>
        <taxon>Hemiptera</taxon>
        <taxon>Heteroptera</taxon>
        <taxon>Panheteroptera</taxon>
        <taxon>Cimicomorpha</taxon>
        <taxon>Miridae</taxon>
        <taxon>Dicyphina</taxon>
        <taxon>Nesidiocoris</taxon>
    </lineage>
</organism>
<sequence>MARVEFLIGQQASLMNRSELSGSLADQTDVLPTSGVKSATGSTVSGSASSSTREENILRGNERTGRNFEEAIEIAEFYGIELP</sequence>
<evidence type="ECO:0000313" key="2">
    <source>
        <dbReference type="EMBL" id="BES94176.1"/>
    </source>
</evidence>
<accession>A0ABN7APN0</accession>
<keyword evidence="3" id="KW-1185">Reference proteome</keyword>
<feature type="compositionally biased region" description="Basic and acidic residues" evidence="1">
    <location>
        <begin position="52"/>
        <end position="62"/>
    </location>
</feature>
<dbReference type="Proteomes" id="UP001307889">
    <property type="component" value="Chromosome 5"/>
</dbReference>
<evidence type="ECO:0000313" key="3">
    <source>
        <dbReference type="Proteomes" id="UP001307889"/>
    </source>
</evidence>
<gene>
    <name evidence="2" type="ORF">NTJ_06985</name>
</gene>
<proteinExistence type="predicted"/>